<keyword evidence="3" id="KW-1185">Reference proteome</keyword>
<evidence type="ECO:0000313" key="2">
    <source>
        <dbReference type="EMBL" id="KAG5557680.1"/>
    </source>
</evidence>
<gene>
    <name evidence="2" type="ORF">RHGRI_007805</name>
</gene>
<organism evidence="2 3">
    <name type="scientific">Rhododendron griersonianum</name>
    <dbReference type="NCBI Taxonomy" id="479676"/>
    <lineage>
        <taxon>Eukaryota</taxon>
        <taxon>Viridiplantae</taxon>
        <taxon>Streptophyta</taxon>
        <taxon>Embryophyta</taxon>
        <taxon>Tracheophyta</taxon>
        <taxon>Spermatophyta</taxon>
        <taxon>Magnoliopsida</taxon>
        <taxon>eudicotyledons</taxon>
        <taxon>Gunneridae</taxon>
        <taxon>Pentapetalae</taxon>
        <taxon>asterids</taxon>
        <taxon>Ericales</taxon>
        <taxon>Ericaceae</taxon>
        <taxon>Ericoideae</taxon>
        <taxon>Rhodoreae</taxon>
        <taxon>Rhododendron</taxon>
    </lineage>
</organism>
<dbReference type="Proteomes" id="UP000823749">
    <property type="component" value="Chromosome 3"/>
</dbReference>
<accession>A0AAV6KY37</accession>
<sequence length="82" mass="8929">MSAGVEVVVGTSEEADDDDCEEDEGFDEDGFGGGAMFEAAMFEAAVEVGYEQWDEVDGLATDYEEAGKSNAMDAVERWRCER</sequence>
<proteinExistence type="predicted"/>
<comment type="caution">
    <text evidence="2">The sequence shown here is derived from an EMBL/GenBank/DDBJ whole genome shotgun (WGS) entry which is preliminary data.</text>
</comment>
<feature type="region of interest" description="Disordered" evidence="1">
    <location>
        <begin position="1"/>
        <end position="26"/>
    </location>
</feature>
<feature type="compositionally biased region" description="Acidic residues" evidence="1">
    <location>
        <begin position="13"/>
        <end position="26"/>
    </location>
</feature>
<evidence type="ECO:0000256" key="1">
    <source>
        <dbReference type="SAM" id="MobiDB-lite"/>
    </source>
</evidence>
<reference evidence="2" key="1">
    <citation type="submission" date="2020-08" db="EMBL/GenBank/DDBJ databases">
        <title>Plant Genome Project.</title>
        <authorList>
            <person name="Zhang R.-G."/>
        </authorList>
    </citation>
    <scope>NUCLEOTIDE SEQUENCE</scope>
    <source>
        <strain evidence="2">WSP0</strain>
        <tissue evidence="2">Leaf</tissue>
    </source>
</reference>
<name>A0AAV6KY37_9ERIC</name>
<evidence type="ECO:0000313" key="3">
    <source>
        <dbReference type="Proteomes" id="UP000823749"/>
    </source>
</evidence>
<dbReference type="EMBL" id="JACTNZ010000003">
    <property type="protein sequence ID" value="KAG5557680.1"/>
    <property type="molecule type" value="Genomic_DNA"/>
</dbReference>
<protein>
    <submittedName>
        <fullName evidence="2">Uncharacterized protein</fullName>
    </submittedName>
</protein>
<dbReference type="AlphaFoldDB" id="A0AAV6KY37"/>